<name>A0A0E9LWI5_9BACT</name>
<protein>
    <recommendedName>
        <fullName evidence="1">Restriction endonuclease type IV Mrr domain-containing protein</fullName>
    </recommendedName>
</protein>
<accession>A0A0E9LWI5</accession>
<evidence type="ECO:0000259" key="1">
    <source>
        <dbReference type="Pfam" id="PF04471"/>
    </source>
</evidence>
<dbReference type="OrthoDB" id="5198090at2"/>
<dbReference type="GO" id="GO:0009307">
    <property type="term" value="P:DNA restriction-modification system"/>
    <property type="evidence" value="ECO:0007669"/>
    <property type="project" value="InterPro"/>
</dbReference>
<sequence length="494" mass="57076">MSGISSLTELVCTTCKEHSLHVESALDGNFRLSTDQATGITIFFKIEDFNNFSYYFLVRTNGYVFSGDRSDIHVILSIVFASFLRNFETNISSSLFDIGHPLIDDEIWGRKIIPEQNPKQQDIKSWKDLEAFVVEIIKTVAFWRNVFWQYAGCPCVDCLTKDGYEDNIRDYEMSAELDHSKNKLLKSTRRVNYGIRNVPNWNYFYDIYNEITIIKSEGIAKFLEIILNSRIYNDARICGINGEFFISGGLKNFISDSIKSEFRKYFKGLGKSIPVNKIEFVPLENMIVSVSIPYIIALGRLTGEYKYKAEREKVKKRHNKESELLFPIDLFEWNESICPDQFENLIKWLLERESRVASVRKNSPINQGDKGRDLLIEWNIIDEKSFPETESAFLTIKVVGQCKASKNSVGKNKVLDIRDTIDTHNADGFFLAVSSQISTPLTEKLEDLKSKGIWTEWWNKDDIEMRLSKNQDLIPLFPKVLTAKKGVKFYEKDI</sequence>
<dbReference type="GO" id="GO:0003677">
    <property type="term" value="F:DNA binding"/>
    <property type="evidence" value="ECO:0007669"/>
    <property type="project" value="InterPro"/>
</dbReference>
<organism evidence="2 3">
    <name type="scientific">Geofilum rubicundum JCM 15548</name>
    <dbReference type="NCBI Taxonomy" id="1236989"/>
    <lineage>
        <taxon>Bacteria</taxon>
        <taxon>Pseudomonadati</taxon>
        <taxon>Bacteroidota</taxon>
        <taxon>Bacteroidia</taxon>
        <taxon>Marinilabiliales</taxon>
        <taxon>Marinilabiliaceae</taxon>
        <taxon>Geofilum</taxon>
    </lineage>
</organism>
<dbReference type="Pfam" id="PF04471">
    <property type="entry name" value="Mrr_cat"/>
    <property type="match status" value="1"/>
</dbReference>
<dbReference type="RefSeq" id="WP_062124566.1">
    <property type="nucleotide sequence ID" value="NZ_BAZW01000015.1"/>
</dbReference>
<keyword evidence="3" id="KW-1185">Reference proteome</keyword>
<dbReference type="STRING" id="1236989.JCM15548_12162"/>
<dbReference type="Proteomes" id="UP000032900">
    <property type="component" value="Unassembled WGS sequence"/>
</dbReference>
<comment type="caution">
    <text evidence="2">The sequence shown here is derived from an EMBL/GenBank/DDBJ whole genome shotgun (WGS) entry which is preliminary data.</text>
</comment>
<dbReference type="InterPro" id="IPR007560">
    <property type="entry name" value="Restrct_endonuc_IV_Mrr"/>
</dbReference>
<feature type="domain" description="Restriction endonuclease type IV Mrr" evidence="1">
    <location>
        <begin position="338"/>
        <end position="443"/>
    </location>
</feature>
<reference evidence="2 3" key="1">
    <citation type="journal article" date="2015" name="Microbes Environ.">
        <title>Distribution and evolution of nitrogen fixation genes in the phylum bacteroidetes.</title>
        <authorList>
            <person name="Inoue J."/>
            <person name="Oshima K."/>
            <person name="Suda W."/>
            <person name="Sakamoto M."/>
            <person name="Iino T."/>
            <person name="Noda S."/>
            <person name="Hongoh Y."/>
            <person name="Hattori M."/>
            <person name="Ohkuma M."/>
        </authorList>
    </citation>
    <scope>NUCLEOTIDE SEQUENCE [LARGE SCALE GENOMIC DNA]</scope>
    <source>
        <strain evidence="2">JCM 15548</strain>
    </source>
</reference>
<proteinExistence type="predicted"/>
<dbReference type="EMBL" id="BAZW01000015">
    <property type="protein sequence ID" value="GAO29927.1"/>
    <property type="molecule type" value="Genomic_DNA"/>
</dbReference>
<evidence type="ECO:0000313" key="3">
    <source>
        <dbReference type="Proteomes" id="UP000032900"/>
    </source>
</evidence>
<gene>
    <name evidence="2" type="ORF">JCM15548_12162</name>
</gene>
<dbReference type="GO" id="GO:0004519">
    <property type="term" value="F:endonuclease activity"/>
    <property type="evidence" value="ECO:0007669"/>
    <property type="project" value="InterPro"/>
</dbReference>
<dbReference type="AlphaFoldDB" id="A0A0E9LWI5"/>
<evidence type="ECO:0000313" key="2">
    <source>
        <dbReference type="EMBL" id="GAO29927.1"/>
    </source>
</evidence>